<reference evidence="5 6" key="1">
    <citation type="submission" date="2019-06" db="EMBL/GenBank/DDBJ databases">
        <title>Sequencing the genomes of 1000 actinobacteria strains.</title>
        <authorList>
            <person name="Klenk H.-P."/>
        </authorList>
    </citation>
    <scope>NUCLEOTIDE SEQUENCE [LARGE SCALE GENOMIC DNA]</scope>
    <source>
        <strain evidence="5 6">DSM 45671</strain>
    </source>
</reference>
<feature type="transmembrane region" description="Helical" evidence="4">
    <location>
        <begin position="94"/>
        <end position="111"/>
    </location>
</feature>
<dbReference type="InterPro" id="IPR029058">
    <property type="entry name" value="AB_hydrolase_fold"/>
</dbReference>
<feature type="transmembrane region" description="Helical" evidence="4">
    <location>
        <begin position="123"/>
        <end position="147"/>
    </location>
</feature>
<dbReference type="AlphaFoldDB" id="A0A561SUC0"/>
<evidence type="ECO:0000256" key="1">
    <source>
        <dbReference type="ARBA" id="ARBA00022801"/>
    </source>
</evidence>
<feature type="transmembrane region" description="Helical" evidence="4">
    <location>
        <begin position="70"/>
        <end position="88"/>
    </location>
</feature>
<dbReference type="OrthoDB" id="569821at2"/>
<sequence length="516" mass="54397">MARWTSLLADAGAEDPALWPRPSDPNSVTIASLHEMISGIGVTPVEAVLVVGALALVSARWLPPRFRRRVAIGAAAVSSASAAVLPVVGLRWQLVPVLVAVAVALPIAARTMMGKPDGRRIRWWLAGPGSAAGVLAIVAGVGAAIAFPIPDFPTPTGEYAVGTTVVEWTDPDRPETWTTDPDDVRAVQAQIWYPAEASPDEVERAPYLGRSEAEANAVAEGVGDFLGIPRFLFDGQVVARTNAVPEPPVASGDERFPVVLFSPGGGMGRTTNTAWAEELASHGYVVAALDHPYDSTAVVFADGRTVRRAEHSVSSEAEAFRLSEELAAVKAGDLRSALTHLGRLDNGEVGSVLAGRLDTGRAAVVGMSAGVGGAFQAARSDERFSAVVALDGRPYDAHPGPYDQPALALTSQIGLEDNPTYLPHLAGALERTTTTGYMLTIPGTAHPTFTDAPLWMPPVPSLVGSLGRTEGNRIITEVTIGFLDAELRDRPTDLPVLFSEHGELSVHDAGGWRWHT</sequence>
<dbReference type="Proteomes" id="UP000321261">
    <property type="component" value="Unassembled WGS sequence"/>
</dbReference>
<evidence type="ECO:0000256" key="2">
    <source>
        <dbReference type="ARBA" id="ARBA00022963"/>
    </source>
</evidence>
<organism evidence="5 6">
    <name type="scientific">Pseudonocardia hierapolitana</name>
    <dbReference type="NCBI Taxonomy" id="1128676"/>
    <lineage>
        <taxon>Bacteria</taxon>
        <taxon>Bacillati</taxon>
        <taxon>Actinomycetota</taxon>
        <taxon>Actinomycetes</taxon>
        <taxon>Pseudonocardiales</taxon>
        <taxon>Pseudonocardiaceae</taxon>
        <taxon>Pseudonocardia</taxon>
    </lineage>
</organism>
<gene>
    <name evidence="5" type="ORF">FHX44_114380</name>
</gene>
<evidence type="ECO:0000256" key="4">
    <source>
        <dbReference type="SAM" id="Phobius"/>
    </source>
</evidence>
<evidence type="ECO:0000313" key="5">
    <source>
        <dbReference type="EMBL" id="TWF78457.1"/>
    </source>
</evidence>
<dbReference type="PANTHER" id="PTHR10272:SF0">
    <property type="entry name" value="PLATELET-ACTIVATING FACTOR ACETYLHYDROLASE"/>
    <property type="match status" value="1"/>
</dbReference>
<keyword evidence="4" id="KW-0812">Transmembrane</keyword>
<accession>A0A561SUC0</accession>
<evidence type="ECO:0000256" key="3">
    <source>
        <dbReference type="ARBA" id="ARBA00023098"/>
    </source>
</evidence>
<dbReference type="EMBL" id="VIWU01000001">
    <property type="protein sequence ID" value="TWF78457.1"/>
    <property type="molecule type" value="Genomic_DNA"/>
</dbReference>
<comment type="caution">
    <text evidence="5">The sequence shown here is derived from an EMBL/GenBank/DDBJ whole genome shotgun (WGS) entry which is preliminary data.</text>
</comment>
<keyword evidence="4" id="KW-1133">Transmembrane helix</keyword>
<keyword evidence="2" id="KW-0442">Lipid degradation</keyword>
<dbReference type="PANTHER" id="PTHR10272">
    <property type="entry name" value="PLATELET-ACTIVATING FACTOR ACETYLHYDROLASE"/>
    <property type="match status" value="1"/>
</dbReference>
<keyword evidence="6" id="KW-1185">Reference proteome</keyword>
<dbReference type="SUPFAM" id="SSF53474">
    <property type="entry name" value="alpha/beta-Hydrolases"/>
    <property type="match status" value="1"/>
</dbReference>
<protein>
    <submittedName>
        <fullName evidence="5">Platelet-activating factor acetylhydrolase isoform II</fullName>
    </submittedName>
</protein>
<keyword evidence="1 5" id="KW-0378">Hydrolase</keyword>
<dbReference type="GO" id="GO:0003847">
    <property type="term" value="F:1-alkyl-2-acetylglycerophosphocholine esterase activity"/>
    <property type="evidence" value="ECO:0007669"/>
    <property type="project" value="TreeGrafter"/>
</dbReference>
<evidence type="ECO:0000313" key="6">
    <source>
        <dbReference type="Proteomes" id="UP000321261"/>
    </source>
</evidence>
<dbReference type="Pfam" id="PF03403">
    <property type="entry name" value="PAF-AH_p_II"/>
    <property type="match status" value="1"/>
</dbReference>
<dbReference type="Gene3D" id="3.40.50.1820">
    <property type="entry name" value="alpha/beta hydrolase"/>
    <property type="match status" value="1"/>
</dbReference>
<keyword evidence="4" id="KW-0472">Membrane</keyword>
<name>A0A561SUC0_9PSEU</name>
<dbReference type="GO" id="GO:0016042">
    <property type="term" value="P:lipid catabolic process"/>
    <property type="evidence" value="ECO:0007669"/>
    <property type="project" value="UniProtKB-KW"/>
</dbReference>
<keyword evidence="3" id="KW-0443">Lipid metabolism</keyword>
<proteinExistence type="predicted"/>
<feature type="transmembrane region" description="Helical" evidence="4">
    <location>
        <begin position="37"/>
        <end position="58"/>
    </location>
</feature>